<evidence type="ECO:0000256" key="7">
    <source>
        <dbReference type="RuleBase" id="RU003879"/>
    </source>
</evidence>
<sequence>MNIRRAHKKRSRVDLAPLIDVVFLLLIFFMLTFAVQGQGMDMLLPKESAAAEPPQQPVVIAIQTDGTLQLNGQMLTLDALLGDLKQVMQNRNEKQVVIESNQDVRYEVFVQVLDITRQAGVSDYSIVM</sequence>
<dbReference type="PANTHER" id="PTHR30558">
    <property type="entry name" value="EXBD MEMBRANE COMPONENT OF PMF-DRIVEN MACROMOLECULE IMPORT SYSTEM"/>
    <property type="match status" value="1"/>
</dbReference>
<dbReference type="EMBL" id="OX336137">
    <property type="protein sequence ID" value="CAI2717675.1"/>
    <property type="molecule type" value="Genomic_DNA"/>
</dbReference>
<keyword evidence="7" id="KW-0653">Protein transport</keyword>
<evidence type="ECO:0000256" key="3">
    <source>
        <dbReference type="ARBA" id="ARBA00022475"/>
    </source>
</evidence>
<dbReference type="PANTHER" id="PTHR30558:SF3">
    <property type="entry name" value="BIOPOLYMER TRANSPORT PROTEIN EXBD-RELATED"/>
    <property type="match status" value="1"/>
</dbReference>
<evidence type="ECO:0000256" key="6">
    <source>
        <dbReference type="ARBA" id="ARBA00023136"/>
    </source>
</evidence>
<name>A0ABN8VWY7_9BACT</name>
<comment type="similarity">
    <text evidence="2 7">Belongs to the ExbD/TolR family.</text>
</comment>
<dbReference type="Pfam" id="PF02472">
    <property type="entry name" value="ExbD"/>
    <property type="match status" value="1"/>
</dbReference>
<dbReference type="RefSeq" id="WP_282010598.1">
    <property type="nucleotide sequence ID" value="NZ_OX336137.1"/>
</dbReference>
<keyword evidence="7" id="KW-0813">Transport</keyword>
<evidence type="ECO:0000256" key="4">
    <source>
        <dbReference type="ARBA" id="ARBA00022692"/>
    </source>
</evidence>
<proteinExistence type="inferred from homology"/>
<reference evidence="8 9" key="1">
    <citation type="submission" date="2022-09" db="EMBL/GenBank/DDBJ databases">
        <authorList>
            <person name="Kop L."/>
        </authorList>
    </citation>
    <scope>NUCLEOTIDE SEQUENCE [LARGE SCALE GENOMIC DNA]</scope>
    <source>
        <strain evidence="8 9">347</strain>
    </source>
</reference>
<dbReference type="Gene3D" id="3.30.420.270">
    <property type="match status" value="1"/>
</dbReference>
<evidence type="ECO:0000256" key="1">
    <source>
        <dbReference type="ARBA" id="ARBA00004162"/>
    </source>
</evidence>
<comment type="subcellular location">
    <subcellularLocation>
        <location evidence="1">Cell membrane</location>
        <topology evidence="1">Single-pass membrane protein</topology>
    </subcellularLocation>
    <subcellularLocation>
        <location evidence="7">Cell membrane</location>
        <topology evidence="7">Single-pass type II membrane protein</topology>
    </subcellularLocation>
</comment>
<keyword evidence="6" id="KW-0472">Membrane</keyword>
<evidence type="ECO:0000313" key="9">
    <source>
        <dbReference type="Proteomes" id="UP001157733"/>
    </source>
</evidence>
<keyword evidence="9" id="KW-1185">Reference proteome</keyword>
<protein>
    <submittedName>
        <fullName evidence="8">Biopolymer transport protein ExbD/TolR</fullName>
    </submittedName>
</protein>
<accession>A0ABN8VWY7</accession>
<keyword evidence="3" id="KW-1003">Cell membrane</keyword>
<dbReference type="InterPro" id="IPR003400">
    <property type="entry name" value="ExbD"/>
</dbReference>
<organism evidence="8 9">
    <name type="scientific">Nitrospina watsonii</name>
    <dbReference type="NCBI Taxonomy" id="1323948"/>
    <lineage>
        <taxon>Bacteria</taxon>
        <taxon>Pseudomonadati</taxon>
        <taxon>Nitrospinota/Tectimicrobiota group</taxon>
        <taxon>Nitrospinota</taxon>
        <taxon>Nitrospinia</taxon>
        <taxon>Nitrospinales</taxon>
        <taxon>Nitrospinaceae</taxon>
        <taxon>Nitrospina</taxon>
    </lineage>
</organism>
<evidence type="ECO:0000256" key="2">
    <source>
        <dbReference type="ARBA" id="ARBA00005811"/>
    </source>
</evidence>
<gene>
    <name evidence="8" type="ORF">NSPWAT_0816</name>
</gene>
<evidence type="ECO:0000313" key="8">
    <source>
        <dbReference type="EMBL" id="CAI2717675.1"/>
    </source>
</evidence>
<evidence type="ECO:0000256" key="5">
    <source>
        <dbReference type="ARBA" id="ARBA00022989"/>
    </source>
</evidence>
<keyword evidence="4 7" id="KW-0812">Transmembrane</keyword>
<keyword evidence="5" id="KW-1133">Transmembrane helix</keyword>
<dbReference type="Proteomes" id="UP001157733">
    <property type="component" value="Chromosome"/>
</dbReference>